<comment type="caution">
    <text evidence="3">The sequence shown here is derived from an EMBL/GenBank/DDBJ whole genome shotgun (WGS) entry which is preliminary data.</text>
</comment>
<dbReference type="GO" id="GO:0016491">
    <property type="term" value="F:oxidoreductase activity"/>
    <property type="evidence" value="ECO:0007669"/>
    <property type="project" value="InterPro"/>
</dbReference>
<organism evidence="3 4">
    <name type="scientific">Endozoicomonas elysicola</name>
    <dbReference type="NCBI Taxonomy" id="305900"/>
    <lineage>
        <taxon>Bacteria</taxon>
        <taxon>Pseudomonadati</taxon>
        <taxon>Pseudomonadota</taxon>
        <taxon>Gammaproteobacteria</taxon>
        <taxon>Oceanospirillales</taxon>
        <taxon>Endozoicomonadaceae</taxon>
        <taxon>Endozoicomonas</taxon>
    </lineage>
</organism>
<dbReference type="SUPFAM" id="SSF50129">
    <property type="entry name" value="GroES-like"/>
    <property type="match status" value="1"/>
</dbReference>
<dbReference type="PANTHER" id="PTHR44154:SF1">
    <property type="entry name" value="QUINONE OXIDOREDUCTASE"/>
    <property type="match status" value="1"/>
</dbReference>
<name>A0A081K5V6_9GAMM</name>
<keyword evidence="4" id="KW-1185">Reference proteome</keyword>
<evidence type="ECO:0000256" key="1">
    <source>
        <dbReference type="ARBA" id="ARBA00022857"/>
    </source>
</evidence>
<dbReference type="CDD" id="cd08272">
    <property type="entry name" value="MDR6"/>
    <property type="match status" value="1"/>
</dbReference>
<gene>
    <name evidence="3" type="ORF">GV64_01165</name>
</gene>
<dbReference type="EMBL" id="JOJP01000001">
    <property type="protein sequence ID" value="KEI69532.1"/>
    <property type="molecule type" value="Genomic_DNA"/>
</dbReference>
<evidence type="ECO:0000259" key="2">
    <source>
        <dbReference type="SMART" id="SM00829"/>
    </source>
</evidence>
<dbReference type="InterPro" id="IPR013154">
    <property type="entry name" value="ADH-like_N"/>
</dbReference>
<dbReference type="AlphaFoldDB" id="A0A081K5V6"/>
<dbReference type="SUPFAM" id="SSF51735">
    <property type="entry name" value="NAD(P)-binding Rossmann-fold domains"/>
    <property type="match status" value="1"/>
</dbReference>
<dbReference type="Proteomes" id="UP000027997">
    <property type="component" value="Unassembled WGS sequence"/>
</dbReference>
<dbReference type="eggNOG" id="COG0604">
    <property type="taxonomic scope" value="Bacteria"/>
</dbReference>
<sequence length="326" mass="34940">MKAMVVRHIGSADVFESIEYPMPEVKPGHIVVEVKASSVNPLDVMLRSSKNPWSENRPEILHGDVAGVVHDVGEGVTLFKPGDEVYGCAGGVAGQNGALADYMLVDAELMAKKPESLSMSEAAALPLVSITAWEGLHDKLKVTKGDRVLIHGATGGVGHIAIQLARHFGATVTATTKPRTLDIAAGLGADHLINVLDTSVQEYVRQFAGGVGYDKVFDTVVGENIKNSFEAVRFYGDVAVTLPVEDTFPVLMKSLSLHGVLMLVPLFNGINRSAHGRILTEVAQLVDNGVIKPLIDPHPFTIWQVADAHRHLESRQAVGKIILTAD</sequence>
<dbReference type="SMART" id="SM00829">
    <property type="entry name" value="PKS_ER"/>
    <property type="match status" value="1"/>
</dbReference>
<dbReference type="Gene3D" id="3.90.180.10">
    <property type="entry name" value="Medium-chain alcohol dehydrogenases, catalytic domain"/>
    <property type="match status" value="1"/>
</dbReference>
<keyword evidence="1" id="KW-0521">NADP</keyword>
<evidence type="ECO:0000313" key="4">
    <source>
        <dbReference type="Proteomes" id="UP000027997"/>
    </source>
</evidence>
<protein>
    <submittedName>
        <fullName evidence="3">Quinone oxidoreductase</fullName>
    </submittedName>
</protein>
<dbReference type="InterPro" id="IPR051603">
    <property type="entry name" value="Zinc-ADH_QOR/CCCR"/>
</dbReference>
<proteinExistence type="predicted"/>
<dbReference type="PANTHER" id="PTHR44154">
    <property type="entry name" value="QUINONE OXIDOREDUCTASE"/>
    <property type="match status" value="1"/>
</dbReference>
<dbReference type="InterPro" id="IPR036291">
    <property type="entry name" value="NAD(P)-bd_dom_sf"/>
</dbReference>
<evidence type="ECO:0000313" key="3">
    <source>
        <dbReference type="EMBL" id="KEI69532.1"/>
    </source>
</evidence>
<dbReference type="Pfam" id="PF08240">
    <property type="entry name" value="ADH_N"/>
    <property type="match status" value="1"/>
</dbReference>
<accession>A0A081K5V6</accession>
<dbReference type="Pfam" id="PF13602">
    <property type="entry name" value="ADH_zinc_N_2"/>
    <property type="match status" value="1"/>
</dbReference>
<dbReference type="RefSeq" id="WP_020582039.1">
    <property type="nucleotide sequence ID" value="NZ_JOJP01000001.1"/>
</dbReference>
<dbReference type="InterPro" id="IPR011032">
    <property type="entry name" value="GroES-like_sf"/>
</dbReference>
<dbReference type="Gene3D" id="3.40.50.720">
    <property type="entry name" value="NAD(P)-binding Rossmann-like Domain"/>
    <property type="match status" value="1"/>
</dbReference>
<dbReference type="InterPro" id="IPR020843">
    <property type="entry name" value="ER"/>
</dbReference>
<dbReference type="STRING" id="305900.GV64_01165"/>
<reference evidence="3 4" key="1">
    <citation type="submission" date="2014-06" db="EMBL/GenBank/DDBJ databases">
        <title>Whole Genome Sequences of Three Symbiotic Endozoicomonas Bacteria.</title>
        <authorList>
            <person name="Neave M.J."/>
            <person name="Apprill A."/>
            <person name="Voolstra C.R."/>
        </authorList>
    </citation>
    <scope>NUCLEOTIDE SEQUENCE [LARGE SCALE GENOMIC DNA]</scope>
    <source>
        <strain evidence="3 4">DSM 22380</strain>
    </source>
</reference>
<feature type="domain" description="Enoyl reductase (ER)" evidence="2">
    <location>
        <begin position="13"/>
        <end position="323"/>
    </location>
</feature>